<protein>
    <recommendedName>
        <fullName evidence="1">TonB-dependent receptor plug domain-containing protein</fullName>
    </recommendedName>
</protein>
<evidence type="ECO:0000313" key="2">
    <source>
        <dbReference type="EMBL" id="GAJ18897.1"/>
    </source>
</evidence>
<reference evidence="2" key="1">
    <citation type="journal article" date="2014" name="Front. Microbiol.">
        <title>High frequency of phylogenetically diverse reductive dehalogenase-homologous genes in deep subseafloor sedimentary metagenomes.</title>
        <authorList>
            <person name="Kawai M."/>
            <person name="Futagami T."/>
            <person name="Toyoda A."/>
            <person name="Takaki Y."/>
            <person name="Nishi S."/>
            <person name="Hori S."/>
            <person name="Arai W."/>
            <person name="Tsubouchi T."/>
            <person name="Morono Y."/>
            <person name="Uchiyama I."/>
            <person name="Ito T."/>
            <person name="Fujiyama A."/>
            <person name="Inagaki F."/>
            <person name="Takami H."/>
        </authorList>
    </citation>
    <scope>NUCLEOTIDE SEQUENCE</scope>
    <source>
        <strain evidence="2">Expedition CK06-06</strain>
    </source>
</reference>
<gene>
    <name evidence="2" type="ORF">S12H4_58365</name>
</gene>
<dbReference type="SUPFAM" id="SSF56935">
    <property type="entry name" value="Porins"/>
    <property type="match status" value="1"/>
</dbReference>
<dbReference type="EMBL" id="BARW01037890">
    <property type="protein sequence ID" value="GAJ18897.1"/>
    <property type="molecule type" value="Genomic_DNA"/>
</dbReference>
<feature type="non-terminal residue" evidence="2">
    <location>
        <position position="1"/>
    </location>
</feature>
<dbReference type="Pfam" id="PF07715">
    <property type="entry name" value="Plug"/>
    <property type="match status" value="1"/>
</dbReference>
<name>X1VJ91_9ZZZZ</name>
<dbReference type="PROSITE" id="PS52016">
    <property type="entry name" value="TONB_DEPENDENT_REC_3"/>
    <property type="match status" value="1"/>
</dbReference>
<feature type="domain" description="TonB-dependent receptor plug" evidence="1">
    <location>
        <begin position="67"/>
        <end position="185"/>
    </location>
</feature>
<dbReference type="SUPFAM" id="SSF49464">
    <property type="entry name" value="Carboxypeptidase regulatory domain-like"/>
    <property type="match status" value="1"/>
</dbReference>
<accession>X1VJ91</accession>
<organism evidence="2">
    <name type="scientific">marine sediment metagenome</name>
    <dbReference type="NCBI Taxonomy" id="412755"/>
    <lineage>
        <taxon>unclassified sequences</taxon>
        <taxon>metagenomes</taxon>
        <taxon>ecological metagenomes</taxon>
    </lineage>
</organism>
<evidence type="ECO:0000259" key="1">
    <source>
        <dbReference type="Pfam" id="PF07715"/>
    </source>
</evidence>
<dbReference type="Gene3D" id="2.170.130.10">
    <property type="entry name" value="TonB-dependent receptor, plug domain"/>
    <property type="match status" value="1"/>
</dbReference>
<proteinExistence type="predicted"/>
<dbReference type="InterPro" id="IPR039426">
    <property type="entry name" value="TonB-dep_rcpt-like"/>
</dbReference>
<dbReference type="InterPro" id="IPR037066">
    <property type="entry name" value="Plug_dom_sf"/>
</dbReference>
<comment type="caution">
    <text evidence="2">The sequence shown here is derived from an EMBL/GenBank/DDBJ whole genome shotgun (WGS) entry which is preliminary data.</text>
</comment>
<sequence>QIGTITGTDGKYSIEVPDANSVLLFSYVGYITQEVNINGRSVVDVMLEVSIEALEAVIVVAYGVTTKKSFTGSATIVNPESINKIAVTSFEKALVGNIAGVQVSNLTGQPGSGTEIRIRGMGSFSASNEPLYVIDGVPVMAGDMHSSQGGLPVGNVMSTIPSGDIETITVLKDAAASSLYGSRAA</sequence>
<dbReference type="InterPro" id="IPR008969">
    <property type="entry name" value="CarboxyPept-like_regulatory"/>
</dbReference>
<feature type="non-terminal residue" evidence="2">
    <location>
        <position position="185"/>
    </location>
</feature>
<dbReference type="InterPro" id="IPR012910">
    <property type="entry name" value="Plug_dom"/>
</dbReference>
<dbReference type="AlphaFoldDB" id="X1VJ91"/>